<accession>S5TGQ4</accession>
<dbReference type="RefSeq" id="WP_020933793.1">
    <property type="nucleotide sequence ID" value="NC_021915.1"/>
</dbReference>
<sequence length="275" mass="29105">MARNSSAGSRVWKVVLTVLVAILVLLIIAELGLRWFISSQVRDSFNQQAQEQGVAVQEDPEVTFGATPLVFGLVQGQLPQMTLNTPSTLQVTGQDVQGTPAANIRIEDMTLSQDNPVAGFLSTTTELPDDYLLAVVQQQISQQSFDGISDFLGANAITDVTSRAESGSVETEFGGGLGSMTFVPELIDGQMTFRVTNTEIFGFGLPDDVSRGITQALQDGVQQGVSDEVASDGTLHIDDFTVIDGGVRVSVSGNDVPLREISAGNVDGVAENTPA</sequence>
<gene>
    <name evidence="2" type="ORF">B841_01875</name>
</gene>
<evidence type="ECO:0008006" key="4">
    <source>
        <dbReference type="Google" id="ProtNLM"/>
    </source>
</evidence>
<dbReference type="InterPro" id="IPR021373">
    <property type="entry name" value="DUF2993"/>
</dbReference>
<dbReference type="STRING" id="1224163.B841_01875"/>
<dbReference type="Pfam" id="PF11209">
    <property type="entry name" value="LmeA"/>
    <property type="match status" value="1"/>
</dbReference>
<keyword evidence="3" id="KW-1185">Reference proteome</keyword>
<organism evidence="2 3">
    <name type="scientific">Corynebacterium maris DSM 45190</name>
    <dbReference type="NCBI Taxonomy" id="1224163"/>
    <lineage>
        <taxon>Bacteria</taxon>
        <taxon>Bacillati</taxon>
        <taxon>Actinomycetota</taxon>
        <taxon>Actinomycetes</taxon>
        <taxon>Mycobacteriales</taxon>
        <taxon>Corynebacteriaceae</taxon>
        <taxon>Corynebacterium</taxon>
    </lineage>
</organism>
<dbReference type="HOGENOM" id="CLU_058016_0_0_11"/>
<proteinExistence type="predicted"/>
<dbReference type="AlphaFoldDB" id="S5TGQ4"/>
<feature type="transmembrane region" description="Helical" evidence="1">
    <location>
        <begin position="12"/>
        <end position="37"/>
    </location>
</feature>
<protein>
    <recommendedName>
        <fullName evidence="4">DUF2993 domain-containing protein</fullName>
    </recommendedName>
</protein>
<evidence type="ECO:0000313" key="3">
    <source>
        <dbReference type="Proteomes" id="UP000015388"/>
    </source>
</evidence>
<evidence type="ECO:0000313" key="2">
    <source>
        <dbReference type="EMBL" id="AGS33858.1"/>
    </source>
</evidence>
<dbReference type="EMBL" id="CP003924">
    <property type="protein sequence ID" value="AGS33858.1"/>
    <property type="molecule type" value="Genomic_DNA"/>
</dbReference>
<dbReference type="Proteomes" id="UP000015388">
    <property type="component" value="Chromosome"/>
</dbReference>
<keyword evidence="1" id="KW-0812">Transmembrane</keyword>
<keyword evidence="1" id="KW-0472">Membrane</keyword>
<evidence type="ECO:0000256" key="1">
    <source>
        <dbReference type="SAM" id="Phobius"/>
    </source>
</evidence>
<dbReference type="KEGG" id="cmd:B841_01875"/>
<reference evidence="2 3" key="1">
    <citation type="submission" date="2012-11" db="EMBL/GenBank/DDBJ databases">
        <title>The complete genome sequence of Corynebacterium maris Coryn-1 (=DSM 45190).</title>
        <authorList>
            <person name="Schaffert L."/>
            <person name="Albersmeier A."/>
            <person name="Kalinowski J."/>
            <person name="Ruckert C."/>
        </authorList>
    </citation>
    <scope>NUCLEOTIDE SEQUENCE [LARGE SCALE GENOMIC DNA]</scope>
    <source>
        <strain evidence="3">Coryn-1</strain>
    </source>
</reference>
<keyword evidence="1" id="KW-1133">Transmembrane helix</keyword>
<name>S5TGQ4_9CORY</name>
<dbReference type="PATRIC" id="fig|1224163.3.peg.380"/>
<dbReference type="eggNOG" id="ENOG5030HSU">
    <property type="taxonomic scope" value="Bacteria"/>
</dbReference>